<dbReference type="RefSeq" id="WP_165105377.1">
    <property type="nucleotide sequence ID" value="NZ_JAAKYA010000009.1"/>
</dbReference>
<sequence>HFVTYDGNGNVWTLVSASTGTETGRYEYGPFGEPLRLTGAAASSNPFRFSTKRTEDGTALVLYEYRAYSPALGRWLSRDPIEEQGGVHLMAFASNDSVLHVDPTGLWIQGHCPYFDCPRYPPRPPSPPRPPLRCRLAAELIRSFLNTPQEKAAWDRYVSGAGGTWYLSCRDMESVVSAARAGNGMTVLDMIEAERRRCKHGGRYWMNSSKEVAAVGAPWELALGYVELTISTTCACGVFSFSVCLDDTYDFDPKWLKTHRFPQGEVYTTLVWATQNALRCGWRPYQITGCYHGAECTF</sequence>
<gene>
    <name evidence="1" type="ORF">G4L39_01475</name>
</gene>
<comment type="caution">
    <text evidence="1">The sequence shown here is derived from an EMBL/GenBank/DDBJ whole genome shotgun (WGS) entry which is preliminary data.</text>
</comment>
<evidence type="ECO:0000313" key="1">
    <source>
        <dbReference type="EMBL" id="NGO38069.1"/>
    </source>
</evidence>
<dbReference type="PANTHER" id="PTHR32305">
    <property type="match status" value="1"/>
</dbReference>
<feature type="non-terminal residue" evidence="1">
    <location>
        <position position="1"/>
    </location>
</feature>
<keyword evidence="2" id="KW-1185">Reference proteome</keyword>
<proteinExistence type="predicted"/>
<dbReference type="EMBL" id="JAAKYA010000009">
    <property type="protein sequence ID" value="NGO38069.1"/>
    <property type="molecule type" value="Genomic_DNA"/>
</dbReference>
<evidence type="ECO:0000313" key="2">
    <source>
        <dbReference type="Proteomes" id="UP000477311"/>
    </source>
</evidence>
<dbReference type="Gene3D" id="2.180.10.10">
    <property type="entry name" value="RHS repeat-associated core"/>
    <property type="match status" value="1"/>
</dbReference>
<dbReference type="NCBIfam" id="TIGR03696">
    <property type="entry name" value="Rhs_assc_core"/>
    <property type="match status" value="1"/>
</dbReference>
<dbReference type="AlphaFoldDB" id="A0A6M1RKE4"/>
<accession>A0A6M1RKE4</accession>
<dbReference type="InterPro" id="IPR050708">
    <property type="entry name" value="T6SS_VgrG/RHS"/>
</dbReference>
<reference evidence="1 2" key="1">
    <citation type="submission" date="2020-02" db="EMBL/GenBank/DDBJ databases">
        <title>Draft genome sequence of Limisphaera ngatamarikiensis NGM72.4T, a thermophilic Verrucomicrobia grouped in subdivision 3.</title>
        <authorList>
            <person name="Carere C.R."/>
            <person name="Steen J."/>
            <person name="Hugenholtz P."/>
            <person name="Stott M.B."/>
        </authorList>
    </citation>
    <scope>NUCLEOTIDE SEQUENCE [LARGE SCALE GENOMIC DNA]</scope>
    <source>
        <strain evidence="1 2">NGM72.4</strain>
    </source>
</reference>
<protein>
    <submittedName>
        <fullName evidence="1">RHS repeat-associated core domain-containing protein</fullName>
    </submittedName>
</protein>
<name>A0A6M1RKE4_9BACT</name>
<dbReference type="InterPro" id="IPR022385">
    <property type="entry name" value="Rhs_assc_core"/>
</dbReference>
<organism evidence="1 2">
    <name type="scientific">Limisphaera ngatamarikiensis</name>
    <dbReference type="NCBI Taxonomy" id="1324935"/>
    <lineage>
        <taxon>Bacteria</taxon>
        <taxon>Pseudomonadati</taxon>
        <taxon>Verrucomicrobiota</taxon>
        <taxon>Verrucomicrobiia</taxon>
        <taxon>Limisphaerales</taxon>
        <taxon>Limisphaeraceae</taxon>
        <taxon>Limisphaera</taxon>
    </lineage>
</organism>
<dbReference type="Proteomes" id="UP000477311">
    <property type="component" value="Unassembled WGS sequence"/>
</dbReference>
<dbReference type="PANTHER" id="PTHR32305:SF15">
    <property type="entry name" value="PROTEIN RHSA-RELATED"/>
    <property type="match status" value="1"/>
</dbReference>